<evidence type="ECO:0000259" key="2">
    <source>
        <dbReference type="Pfam" id="PF03787"/>
    </source>
</evidence>
<dbReference type="STRING" id="83401.SAMN05421742_11325"/>
<sequence>MTDPIRKHHLTLRLVVRAPVLVHATGMGRLGLDSPTLRDHQGNIVLPGTLVLGRVRAALGELGDLAGVKAEDLNAWFGKEEATRHEPGKRVVFDDLVCLGEPETAQAGGEEIVRIKMDPDKGSVAKGMLQVVEAPFPPGTLVTFCGAVRVVANQEELGRIRQAVETALRWNTQMGALRTLGFGRLVKAEISEPTQTSVPAEMATLDLRPSKDPRKVTVLLRFRQPFCVPEHRLSNNLFESAAIIPGATIKGAIAAQWLAALGKGGGAGIDENLDRDRPDLAANFHRLRVSHFVPVSTTPPGEGPPPLKRRRPVSLPVSLASGPDKSLWDMVGTPDDTLFSDDEGLQAPTFAPDWKPAIDAKADRARGWVAPGRDLRVRTSIDHDKRRVRNTELFAYEMVTPDGFLWAGEIGLDTEMDKDTADQVLEQLKSLIAEPGLWWVGKTKAAADVVWLEAQGLADHIPEGSRNGAGPWTLVLQTPALMLGPELSETSGEADLFTAYQSFFADASNNSLKLEEQWSRHRLWGGAYIWKAYQGGGQYRPFLLTQPGAVFRLEAKSGEAEQCIARWRANGLPLTDKLAKHYGLGDDPIQWWRKTPLVPENGYGAVRVDLDLGQAGIATPKPDEDHPVVIASQGSAA</sequence>
<dbReference type="InterPro" id="IPR005537">
    <property type="entry name" value="RAMP_III_fam"/>
</dbReference>
<keyword evidence="1" id="KW-0051">Antiviral defense</keyword>
<evidence type="ECO:0000313" key="4">
    <source>
        <dbReference type="Proteomes" id="UP000217076"/>
    </source>
</evidence>
<keyword evidence="4" id="KW-1185">Reference proteome</keyword>
<name>A0A1G8FBZ5_9PROT</name>
<proteinExistence type="predicted"/>
<feature type="domain" description="CRISPR type III-associated protein" evidence="2">
    <location>
        <begin position="25"/>
        <end position="185"/>
    </location>
</feature>
<dbReference type="Pfam" id="PF03787">
    <property type="entry name" value="RAMPs"/>
    <property type="match status" value="1"/>
</dbReference>
<organism evidence="3 4">
    <name type="scientific">Roseospirillum parvum</name>
    <dbReference type="NCBI Taxonomy" id="83401"/>
    <lineage>
        <taxon>Bacteria</taxon>
        <taxon>Pseudomonadati</taxon>
        <taxon>Pseudomonadota</taxon>
        <taxon>Alphaproteobacteria</taxon>
        <taxon>Rhodospirillales</taxon>
        <taxon>Rhodospirillaceae</taxon>
        <taxon>Roseospirillum</taxon>
    </lineage>
</organism>
<protein>
    <recommendedName>
        <fullName evidence="2">CRISPR type III-associated protein domain-containing protein</fullName>
    </recommendedName>
</protein>
<dbReference type="AlphaFoldDB" id="A0A1G8FBZ5"/>
<accession>A0A1G8FBZ5</accession>
<evidence type="ECO:0000313" key="3">
    <source>
        <dbReference type="EMBL" id="SDH79668.1"/>
    </source>
</evidence>
<reference evidence="4" key="1">
    <citation type="submission" date="2016-10" db="EMBL/GenBank/DDBJ databases">
        <authorList>
            <person name="Varghese N."/>
            <person name="Submissions S."/>
        </authorList>
    </citation>
    <scope>NUCLEOTIDE SEQUENCE [LARGE SCALE GENOMIC DNA]</scope>
    <source>
        <strain evidence="4">930I</strain>
    </source>
</reference>
<evidence type="ECO:0000256" key="1">
    <source>
        <dbReference type="ARBA" id="ARBA00023118"/>
    </source>
</evidence>
<dbReference type="CDD" id="cd09726">
    <property type="entry name" value="RAMP_I_III"/>
    <property type="match status" value="1"/>
</dbReference>
<dbReference type="Proteomes" id="UP000217076">
    <property type="component" value="Unassembled WGS sequence"/>
</dbReference>
<dbReference type="RefSeq" id="WP_092621539.1">
    <property type="nucleotide sequence ID" value="NZ_FNCV01000013.1"/>
</dbReference>
<dbReference type="EMBL" id="FNCV01000013">
    <property type="protein sequence ID" value="SDH79668.1"/>
    <property type="molecule type" value="Genomic_DNA"/>
</dbReference>
<gene>
    <name evidence="3" type="ORF">SAMN05421742_11325</name>
</gene>
<dbReference type="OrthoDB" id="7365697at2"/>
<dbReference type="GO" id="GO:0051607">
    <property type="term" value="P:defense response to virus"/>
    <property type="evidence" value="ECO:0007669"/>
    <property type="project" value="UniProtKB-KW"/>
</dbReference>